<dbReference type="AlphaFoldDB" id="A0AA41Q8U4"/>
<organism evidence="1 2">
    <name type="scientific">Yinghuangia soli</name>
    <dbReference type="NCBI Taxonomy" id="2908204"/>
    <lineage>
        <taxon>Bacteria</taxon>
        <taxon>Bacillati</taxon>
        <taxon>Actinomycetota</taxon>
        <taxon>Actinomycetes</taxon>
        <taxon>Kitasatosporales</taxon>
        <taxon>Streptomycetaceae</taxon>
        <taxon>Yinghuangia</taxon>
    </lineage>
</organism>
<proteinExistence type="predicted"/>
<protein>
    <submittedName>
        <fullName evidence="1">Uncharacterized protein</fullName>
    </submittedName>
</protein>
<name>A0AA41Q8U4_9ACTN</name>
<keyword evidence="2" id="KW-1185">Reference proteome</keyword>
<dbReference type="Proteomes" id="UP001165378">
    <property type="component" value="Unassembled WGS sequence"/>
</dbReference>
<dbReference type="RefSeq" id="WP_235058126.1">
    <property type="nucleotide sequence ID" value="NZ_JAKFHA010000048.1"/>
</dbReference>
<gene>
    <name evidence="1" type="ORF">LZ495_39890</name>
</gene>
<comment type="caution">
    <text evidence="1">The sequence shown here is derived from an EMBL/GenBank/DDBJ whole genome shotgun (WGS) entry which is preliminary data.</text>
</comment>
<accession>A0AA41Q8U4</accession>
<reference evidence="1" key="1">
    <citation type="submission" date="2022-01" db="EMBL/GenBank/DDBJ databases">
        <title>Genome-Based Taxonomic Classification of the Phylum Actinobacteria.</title>
        <authorList>
            <person name="Gao Y."/>
        </authorList>
    </citation>
    <scope>NUCLEOTIDE SEQUENCE</scope>
    <source>
        <strain evidence="1">KLBMP 8922</strain>
    </source>
</reference>
<evidence type="ECO:0000313" key="1">
    <source>
        <dbReference type="EMBL" id="MCF2533351.1"/>
    </source>
</evidence>
<dbReference type="EMBL" id="JAKFHA010000048">
    <property type="protein sequence ID" value="MCF2533351.1"/>
    <property type="molecule type" value="Genomic_DNA"/>
</dbReference>
<sequence length="114" mass="12238">MEANITANYPAGTPVARLYRAEWQRAGLSTTAKIGLYACMVTHLQNAHAGAAAFPAGLALPALLDTNAKNEVVAWMKVNNLPIVVTAFSKDLVRTMLPALAPRVIDPKWVARAQ</sequence>
<evidence type="ECO:0000313" key="2">
    <source>
        <dbReference type="Proteomes" id="UP001165378"/>
    </source>
</evidence>